<dbReference type="EMBL" id="CP003837">
    <property type="protein sequence ID" value="AGH43768.1"/>
    <property type="molecule type" value="Genomic_DNA"/>
</dbReference>
<evidence type="ECO:0000313" key="2">
    <source>
        <dbReference type="Proteomes" id="UP000011864"/>
    </source>
</evidence>
<gene>
    <name evidence="1" type="ORF">C427_1659</name>
</gene>
<dbReference type="KEGG" id="gps:C427_1659"/>
<dbReference type="eggNOG" id="COG3434">
    <property type="taxonomic scope" value="Bacteria"/>
</dbReference>
<accession>K6YTC5</accession>
<dbReference type="HOGENOM" id="CLU_1102010_0_0_6"/>
<sequence length="252" mass="28815">MYKPQLPFIVNPAFKSAVFTCLLAVRNKFDSSVTIQLMCGSLSIYALEQASIEKHYQTVEENEKSQTTSVGQINPRFAQLLKNNKQHIWLCNYLLCTHIHLTRYPRVNMTSPVTNLAYMANRLTLLCIPNKHQQAISFANAIKHLIIKCGQRWYTLLTPLLQYPSVLPIGSYIRLQDSSIHIVLSLTNEGLVTKPLPTKQAVVLPADQTNIQLTLTQQVIQNYPCQQLNGFTRLNQWWGTDLMDYISIKSRH</sequence>
<dbReference type="Proteomes" id="UP000011864">
    <property type="component" value="Chromosome"/>
</dbReference>
<keyword evidence="2" id="KW-1185">Reference proteome</keyword>
<dbReference type="OrthoDB" id="6378569at2"/>
<evidence type="ECO:0000313" key="1">
    <source>
        <dbReference type="EMBL" id="AGH43768.1"/>
    </source>
</evidence>
<organism evidence="1 2">
    <name type="scientific">Paraglaciecola psychrophila 170</name>
    <dbReference type="NCBI Taxonomy" id="1129794"/>
    <lineage>
        <taxon>Bacteria</taxon>
        <taxon>Pseudomonadati</taxon>
        <taxon>Pseudomonadota</taxon>
        <taxon>Gammaproteobacteria</taxon>
        <taxon>Alteromonadales</taxon>
        <taxon>Alteromonadaceae</taxon>
        <taxon>Paraglaciecola</taxon>
    </lineage>
</organism>
<protein>
    <submittedName>
        <fullName evidence="1">Uncharacterized protein</fullName>
    </submittedName>
</protein>
<dbReference type="STRING" id="1129794.C427_1659"/>
<proteinExistence type="predicted"/>
<reference evidence="1 2" key="1">
    <citation type="journal article" date="2013" name="Genome Announc.">
        <title>Complete Genome Sequence of Glaciecola psychrophila Strain 170T.</title>
        <authorList>
            <person name="Yin J."/>
            <person name="Chen J."/>
            <person name="Liu G."/>
            <person name="Yu Y."/>
            <person name="Song L."/>
            <person name="Wang X."/>
            <person name="Qu X."/>
        </authorList>
    </citation>
    <scope>NUCLEOTIDE SEQUENCE [LARGE SCALE GENOMIC DNA]</scope>
    <source>
        <strain evidence="1 2">170</strain>
    </source>
</reference>
<dbReference type="PATRIC" id="fig|1129794.4.peg.1643"/>
<name>K6YTC5_9ALTE</name>
<dbReference type="AlphaFoldDB" id="K6YTC5"/>